<reference evidence="1 2" key="1">
    <citation type="submission" date="2023-04" db="EMBL/GenBank/DDBJ databases">
        <title>Complete genome sequence of Alisedimentitalea scapharcae.</title>
        <authorList>
            <person name="Rong J.-C."/>
            <person name="Yi M.-L."/>
            <person name="Zhao Q."/>
        </authorList>
    </citation>
    <scope>NUCLEOTIDE SEQUENCE [LARGE SCALE GENOMIC DNA]</scope>
    <source>
        <strain evidence="1 2">KCTC 42119</strain>
    </source>
</reference>
<dbReference type="SUPFAM" id="SSF140663">
    <property type="entry name" value="TTHA0068-like"/>
    <property type="match status" value="1"/>
</dbReference>
<proteinExistence type="predicted"/>
<dbReference type="Gene3D" id="1.10.3450.10">
    <property type="entry name" value="TTHA0068-like"/>
    <property type="match status" value="1"/>
</dbReference>
<accession>A0ABZ2XU65</accession>
<protein>
    <submittedName>
        <fullName evidence="1">DUF309 domain-containing protein</fullName>
    </submittedName>
</protein>
<name>A0ABZ2XU65_9RHOB</name>
<dbReference type="Pfam" id="PF03745">
    <property type="entry name" value="DUF309"/>
    <property type="match status" value="1"/>
</dbReference>
<sequence length="114" mass="12916">MSVSQLLSSDAWAAGMQFLNSDYNWEAHEVFEPVWQALPNPSPERTLTRALIQLANAQLKRKMNRPNAVLRLCDQVVELMDGLPNDAFVTCGVVRETLEHQVDQLRSTVILRNP</sequence>
<dbReference type="RefSeq" id="WP_406647807.1">
    <property type="nucleotide sequence ID" value="NZ_CP123584.1"/>
</dbReference>
<evidence type="ECO:0000313" key="2">
    <source>
        <dbReference type="Proteomes" id="UP001623232"/>
    </source>
</evidence>
<keyword evidence="2" id="KW-1185">Reference proteome</keyword>
<organism evidence="1 2">
    <name type="scientific">Aliisedimentitalea scapharcae</name>
    <dbReference type="NCBI Taxonomy" id="1524259"/>
    <lineage>
        <taxon>Bacteria</taxon>
        <taxon>Pseudomonadati</taxon>
        <taxon>Pseudomonadota</taxon>
        <taxon>Alphaproteobacteria</taxon>
        <taxon>Rhodobacterales</taxon>
        <taxon>Roseobacteraceae</taxon>
        <taxon>Aliisedimentitalea</taxon>
    </lineage>
</organism>
<dbReference type="Proteomes" id="UP001623232">
    <property type="component" value="Chromosome"/>
</dbReference>
<dbReference type="InterPro" id="IPR005500">
    <property type="entry name" value="DUF309"/>
</dbReference>
<gene>
    <name evidence="1" type="ORF">QEZ52_02770</name>
</gene>
<dbReference type="EMBL" id="CP123584">
    <property type="protein sequence ID" value="WZK89487.1"/>
    <property type="molecule type" value="Genomic_DNA"/>
</dbReference>
<dbReference type="InterPro" id="IPR023203">
    <property type="entry name" value="TTHA0068_sf"/>
</dbReference>
<evidence type="ECO:0000313" key="1">
    <source>
        <dbReference type="EMBL" id="WZK89487.1"/>
    </source>
</evidence>